<evidence type="ECO:0000313" key="2">
    <source>
        <dbReference type="Proteomes" id="UP001303473"/>
    </source>
</evidence>
<dbReference type="CDD" id="cd14728">
    <property type="entry name" value="Ere-like"/>
    <property type="match status" value="1"/>
</dbReference>
<dbReference type="Gene3D" id="3.40.1660.10">
    <property type="entry name" value="EreA-like (biosynthetic domain)"/>
    <property type="match status" value="1"/>
</dbReference>
<dbReference type="Pfam" id="PF05139">
    <property type="entry name" value="Erythro_esteras"/>
    <property type="match status" value="1"/>
</dbReference>
<dbReference type="InterPro" id="IPR007815">
    <property type="entry name" value="Emycin_Estase"/>
</dbReference>
<dbReference type="InterPro" id="IPR014622">
    <property type="entry name" value="UCP036794_erythomycin"/>
</dbReference>
<dbReference type="EMBL" id="MU853773">
    <property type="protein sequence ID" value="KAK3942455.1"/>
    <property type="molecule type" value="Genomic_DNA"/>
</dbReference>
<dbReference type="PANTHER" id="PTHR31299">
    <property type="entry name" value="ESTERASE, PUTATIVE (AFU_ORTHOLOGUE AFUA_1G05850)-RELATED"/>
    <property type="match status" value="1"/>
</dbReference>
<dbReference type="InterPro" id="IPR052036">
    <property type="entry name" value="Hydrolase/PRTase-associated"/>
</dbReference>
<dbReference type="SUPFAM" id="SSF159501">
    <property type="entry name" value="EreA/ChaN-like"/>
    <property type="match status" value="1"/>
</dbReference>
<proteinExistence type="predicted"/>
<sequence>MPHQENQQNGHSTSVVELLRANVISFPSISEAGDAFARCFDSFGGNSKILLIGDGSHGTSEFYAARAEITKYMIEHHGFNIVAIEADWPDAEAVDRYVRQRSGGPATEPPASVEPVPAAKQAGREPAFMRFPTWMWRNAEVQAFVEWLRAWNKKNYADVHDAVGFYGLDLYSLGTSMRAVIKYLEKMNDKTMVEKARDRYGKLMMWAEDPHQYGLEALVSGNFRGYEKEVTDMLKDLLSKRLEYSAATWDGVEFHSSEQNARLVRDAERYYKAMYYGRDESWNLRDTHMFETLVRILKHRGDGAKAIVWAHNSHVGDARATSMGWSRGELNIGQLCKETFGQQALSIGCSTYTGTVAAAERWDGDMQVMNVRPGLPNSYEQLMHDTGIKNFVLDLREKHCNKELRDALKEKRLERFIGVIYSPNTERQSHYTYASLPEQFDGLVWFDETRHVGALEVRQPHDEVEFEETWPFGL</sequence>
<dbReference type="Proteomes" id="UP001303473">
    <property type="component" value="Unassembled WGS sequence"/>
</dbReference>
<dbReference type="AlphaFoldDB" id="A0AAN6S6Q5"/>
<evidence type="ECO:0000313" key="1">
    <source>
        <dbReference type="EMBL" id="KAK3942455.1"/>
    </source>
</evidence>
<comment type="caution">
    <text evidence="1">The sequence shown here is derived from an EMBL/GenBank/DDBJ whole genome shotgun (WGS) entry which is preliminary data.</text>
</comment>
<dbReference type="PIRSF" id="PIRSF036794">
    <property type="entry name" value="UCP_erythr_ester"/>
    <property type="match status" value="1"/>
</dbReference>
<gene>
    <name evidence="1" type="ORF">QBC46DRAFT_362486</name>
</gene>
<name>A0AAN6S6Q5_9PEZI</name>
<reference evidence="2" key="1">
    <citation type="journal article" date="2023" name="Mol. Phylogenet. Evol.">
        <title>Genome-scale phylogeny and comparative genomics of the fungal order Sordariales.</title>
        <authorList>
            <person name="Hensen N."/>
            <person name="Bonometti L."/>
            <person name="Westerberg I."/>
            <person name="Brannstrom I.O."/>
            <person name="Guillou S."/>
            <person name="Cros-Aarteil S."/>
            <person name="Calhoun S."/>
            <person name="Haridas S."/>
            <person name="Kuo A."/>
            <person name="Mondo S."/>
            <person name="Pangilinan J."/>
            <person name="Riley R."/>
            <person name="LaButti K."/>
            <person name="Andreopoulos B."/>
            <person name="Lipzen A."/>
            <person name="Chen C."/>
            <person name="Yan M."/>
            <person name="Daum C."/>
            <person name="Ng V."/>
            <person name="Clum A."/>
            <person name="Steindorff A."/>
            <person name="Ohm R.A."/>
            <person name="Martin F."/>
            <person name="Silar P."/>
            <person name="Natvig D.O."/>
            <person name="Lalanne C."/>
            <person name="Gautier V."/>
            <person name="Ament-Velasquez S.L."/>
            <person name="Kruys A."/>
            <person name="Hutchinson M.I."/>
            <person name="Powell A.J."/>
            <person name="Barry K."/>
            <person name="Miller A.N."/>
            <person name="Grigoriev I.V."/>
            <person name="Debuchy R."/>
            <person name="Gladieux P."/>
            <person name="Hiltunen Thoren M."/>
            <person name="Johannesson H."/>
        </authorList>
    </citation>
    <scope>NUCLEOTIDE SEQUENCE [LARGE SCALE GENOMIC DNA]</scope>
    <source>
        <strain evidence="2">CBS 340.73</strain>
    </source>
</reference>
<keyword evidence="2" id="KW-1185">Reference proteome</keyword>
<accession>A0AAN6S6Q5</accession>
<protein>
    <submittedName>
        <fullName evidence="1">Erythromycin esterase-domain-containing protein</fullName>
    </submittedName>
</protein>
<dbReference type="PANTHER" id="PTHR31299:SF0">
    <property type="entry name" value="ESTERASE, PUTATIVE (AFU_ORTHOLOGUE AFUA_1G05850)-RELATED"/>
    <property type="match status" value="1"/>
</dbReference>
<dbReference type="Gene3D" id="3.30.1870.10">
    <property type="entry name" value="EreA-like, domain 2"/>
    <property type="match status" value="1"/>
</dbReference>
<dbReference type="GO" id="GO:0046677">
    <property type="term" value="P:response to antibiotic"/>
    <property type="evidence" value="ECO:0007669"/>
    <property type="project" value="InterPro"/>
</dbReference>
<organism evidence="1 2">
    <name type="scientific">Diplogelasinospora grovesii</name>
    <dbReference type="NCBI Taxonomy" id="303347"/>
    <lineage>
        <taxon>Eukaryota</taxon>
        <taxon>Fungi</taxon>
        <taxon>Dikarya</taxon>
        <taxon>Ascomycota</taxon>
        <taxon>Pezizomycotina</taxon>
        <taxon>Sordariomycetes</taxon>
        <taxon>Sordariomycetidae</taxon>
        <taxon>Sordariales</taxon>
        <taxon>Diplogelasinosporaceae</taxon>
        <taxon>Diplogelasinospora</taxon>
    </lineage>
</organism>